<protein>
    <recommendedName>
        <fullName evidence="15">Cytochrome B</fullName>
    </recommendedName>
</protein>
<dbReference type="InterPro" id="IPR003780">
    <property type="entry name" value="COX15/CtaA_fam"/>
</dbReference>
<evidence type="ECO:0000313" key="14">
    <source>
        <dbReference type="Proteomes" id="UP000179344"/>
    </source>
</evidence>
<comment type="subcellular location">
    <subcellularLocation>
        <location evidence="1">Membrane</location>
        <topology evidence="1">Multi-pass membrane protein</topology>
    </subcellularLocation>
</comment>
<proteinExistence type="predicted"/>
<organism evidence="13 14">
    <name type="scientific">Candidatus Muproteobacteria bacterium RBG_16_65_31</name>
    <dbReference type="NCBI Taxonomy" id="1817759"/>
    <lineage>
        <taxon>Bacteria</taxon>
        <taxon>Pseudomonadati</taxon>
        <taxon>Pseudomonadota</taxon>
        <taxon>Candidatus Muproteobacteria</taxon>
    </lineage>
</organism>
<feature type="transmembrane region" description="Helical" evidence="12">
    <location>
        <begin position="286"/>
        <end position="303"/>
    </location>
</feature>
<evidence type="ECO:0000256" key="11">
    <source>
        <dbReference type="ARBA" id="ARBA00023444"/>
    </source>
</evidence>
<gene>
    <name evidence="13" type="ORF">A2V92_05645</name>
</gene>
<comment type="pathway">
    <text evidence="11">Porphyrin-containing compound metabolism.</text>
</comment>
<keyword evidence="3 12" id="KW-0812">Transmembrane</keyword>
<dbReference type="PANTHER" id="PTHR35457:SF1">
    <property type="entry name" value="HEME A SYNTHASE"/>
    <property type="match status" value="1"/>
</dbReference>
<dbReference type="EMBL" id="MFST01000019">
    <property type="protein sequence ID" value="OGI45121.1"/>
    <property type="molecule type" value="Genomic_DNA"/>
</dbReference>
<evidence type="ECO:0000313" key="13">
    <source>
        <dbReference type="EMBL" id="OGI45121.1"/>
    </source>
</evidence>
<evidence type="ECO:0000256" key="12">
    <source>
        <dbReference type="SAM" id="Phobius"/>
    </source>
</evidence>
<dbReference type="PANTHER" id="PTHR35457">
    <property type="entry name" value="HEME A SYNTHASE"/>
    <property type="match status" value="1"/>
</dbReference>
<accession>A0A1F6TJ34</accession>
<feature type="transmembrane region" description="Helical" evidence="12">
    <location>
        <begin position="309"/>
        <end position="332"/>
    </location>
</feature>
<evidence type="ECO:0000256" key="5">
    <source>
        <dbReference type="ARBA" id="ARBA00022989"/>
    </source>
</evidence>
<dbReference type="GO" id="GO:0046872">
    <property type="term" value="F:metal ion binding"/>
    <property type="evidence" value="ECO:0007669"/>
    <property type="project" value="UniProtKB-KW"/>
</dbReference>
<reference evidence="13 14" key="1">
    <citation type="journal article" date="2016" name="Nat. Commun.">
        <title>Thousands of microbial genomes shed light on interconnected biogeochemical processes in an aquifer system.</title>
        <authorList>
            <person name="Anantharaman K."/>
            <person name="Brown C.T."/>
            <person name="Hug L.A."/>
            <person name="Sharon I."/>
            <person name="Castelle C.J."/>
            <person name="Probst A.J."/>
            <person name="Thomas B.C."/>
            <person name="Singh A."/>
            <person name="Wilkins M.J."/>
            <person name="Karaoz U."/>
            <person name="Brodie E.L."/>
            <person name="Williams K.H."/>
            <person name="Hubbard S.S."/>
            <person name="Banfield J.F."/>
        </authorList>
    </citation>
    <scope>NUCLEOTIDE SEQUENCE [LARGE SCALE GENOMIC DNA]</scope>
</reference>
<dbReference type="GO" id="GO:0006784">
    <property type="term" value="P:heme A biosynthetic process"/>
    <property type="evidence" value="ECO:0007669"/>
    <property type="project" value="InterPro"/>
</dbReference>
<comment type="caution">
    <text evidence="13">The sequence shown here is derived from an EMBL/GenBank/DDBJ whole genome shotgun (WGS) entry which is preliminary data.</text>
</comment>
<feature type="transmembrane region" description="Helical" evidence="12">
    <location>
        <begin position="182"/>
        <end position="202"/>
    </location>
</feature>
<keyword evidence="10" id="KW-1015">Disulfide bond</keyword>
<evidence type="ECO:0000256" key="7">
    <source>
        <dbReference type="ARBA" id="ARBA00023004"/>
    </source>
</evidence>
<evidence type="ECO:0000256" key="9">
    <source>
        <dbReference type="ARBA" id="ARBA00023136"/>
    </source>
</evidence>
<dbReference type="GO" id="GO:0016491">
    <property type="term" value="F:oxidoreductase activity"/>
    <property type="evidence" value="ECO:0007669"/>
    <property type="project" value="UniProtKB-KW"/>
</dbReference>
<sequence length="341" mass="37869">MLGKSKSAKFFRMALSAAFFAYLAVVFGAYARLSEAGLGCPDWPGCYGKLFAPQTAQDIDQARQLEGEKKPDHKRAWKDMTQRYIAGALGLILIRLTVLGWQLKKRKRSQQVLIPLLTMLLVFGLTLAGLLTIELHFKPLVMMTQLLGGFAILGLLWWIALREQRFWRPASASPLLRRLRPRVLIALLLAAVQITLGGWSMVNYAGLACPDFPTCQGAWWPPMDFTDGLMLWRDLGLEYEGRALNLPAATAVHMSHRIGALAVLLYTGWLALHLLRVGREDKICRYGLLVLVPLLAEVALGVMEAVTHLPLAVAVAHNAVAALLLMSLVTLYHVTRPQRTI</sequence>
<keyword evidence="4" id="KW-0479">Metal-binding</keyword>
<keyword evidence="8" id="KW-0350">Heme biosynthesis</keyword>
<evidence type="ECO:0000256" key="1">
    <source>
        <dbReference type="ARBA" id="ARBA00004141"/>
    </source>
</evidence>
<feature type="transmembrane region" description="Helical" evidence="12">
    <location>
        <begin position="84"/>
        <end position="101"/>
    </location>
</feature>
<evidence type="ECO:0000256" key="2">
    <source>
        <dbReference type="ARBA" id="ARBA00022475"/>
    </source>
</evidence>
<keyword evidence="5 12" id="KW-1133">Transmembrane helix</keyword>
<keyword evidence="9 12" id="KW-0472">Membrane</keyword>
<dbReference type="GO" id="GO:0016020">
    <property type="term" value="C:membrane"/>
    <property type="evidence" value="ECO:0007669"/>
    <property type="project" value="UniProtKB-SubCell"/>
</dbReference>
<keyword evidence="2" id="KW-1003">Cell membrane</keyword>
<evidence type="ECO:0000256" key="3">
    <source>
        <dbReference type="ARBA" id="ARBA00022692"/>
    </source>
</evidence>
<keyword evidence="6" id="KW-0560">Oxidoreductase</keyword>
<feature type="transmembrane region" description="Helical" evidence="12">
    <location>
        <begin position="254"/>
        <end position="274"/>
    </location>
</feature>
<dbReference type="AlphaFoldDB" id="A0A1F6TJ34"/>
<keyword evidence="7" id="KW-0408">Iron</keyword>
<dbReference type="InterPro" id="IPR050450">
    <property type="entry name" value="COX15/CtaA_HemeA_synthase"/>
</dbReference>
<evidence type="ECO:0000256" key="4">
    <source>
        <dbReference type="ARBA" id="ARBA00022723"/>
    </source>
</evidence>
<evidence type="ECO:0000256" key="10">
    <source>
        <dbReference type="ARBA" id="ARBA00023157"/>
    </source>
</evidence>
<evidence type="ECO:0000256" key="8">
    <source>
        <dbReference type="ARBA" id="ARBA00023133"/>
    </source>
</evidence>
<feature type="transmembrane region" description="Helical" evidence="12">
    <location>
        <begin position="139"/>
        <end position="161"/>
    </location>
</feature>
<evidence type="ECO:0008006" key="15">
    <source>
        <dbReference type="Google" id="ProtNLM"/>
    </source>
</evidence>
<evidence type="ECO:0000256" key="6">
    <source>
        <dbReference type="ARBA" id="ARBA00023002"/>
    </source>
</evidence>
<dbReference type="Pfam" id="PF02628">
    <property type="entry name" value="COX15-CtaA"/>
    <property type="match status" value="1"/>
</dbReference>
<name>A0A1F6TJ34_9PROT</name>
<feature type="transmembrane region" description="Helical" evidence="12">
    <location>
        <begin position="113"/>
        <end position="133"/>
    </location>
</feature>
<dbReference type="Proteomes" id="UP000179344">
    <property type="component" value="Unassembled WGS sequence"/>
</dbReference>